<keyword evidence="3" id="KW-1185">Reference proteome</keyword>
<reference evidence="2 3" key="1">
    <citation type="submission" date="2019-06" db="EMBL/GenBank/DDBJ databases">
        <title>Genome Sequence of the Brown Rot Fungal Pathogen Monilinia fructicola.</title>
        <authorList>
            <person name="De Miccolis Angelini R.M."/>
            <person name="Landi L."/>
            <person name="Abate D."/>
            <person name="Pollastro S."/>
            <person name="Romanazzi G."/>
            <person name="Faretra F."/>
        </authorList>
    </citation>
    <scope>NUCLEOTIDE SEQUENCE [LARGE SCALE GENOMIC DNA]</scope>
    <source>
        <strain evidence="2 3">Mfrc123</strain>
    </source>
</reference>
<feature type="compositionally biased region" description="Polar residues" evidence="1">
    <location>
        <begin position="153"/>
        <end position="162"/>
    </location>
</feature>
<dbReference type="AlphaFoldDB" id="A0A5M9JFQ3"/>
<proteinExistence type="predicted"/>
<organism evidence="2 3">
    <name type="scientific">Monilinia fructicola</name>
    <name type="common">Brown rot fungus</name>
    <name type="synonym">Ciboria fructicola</name>
    <dbReference type="NCBI Taxonomy" id="38448"/>
    <lineage>
        <taxon>Eukaryota</taxon>
        <taxon>Fungi</taxon>
        <taxon>Dikarya</taxon>
        <taxon>Ascomycota</taxon>
        <taxon>Pezizomycotina</taxon>
        <taxon>Leotiomycetes</taxon>
        <taxon>Helotiales</taxon>
        <taxon>Sclerotiniaceae</taxon>
        <taxon>Monilinia</taxon>
    </lineage>
</organism>
<sequence>MLSSYPFHSALWQHLARDILDDYDLLSPCTGVVKTQSNLLIFVSQYLIPIPNVIFCLSAHTLDLAILILIWSTVPHSSLASLSFHFCAAQSHHTIHPMYSPNHCTKATSSQPSQIPTSPVQSSPYHSHQKNMNRSPRWLEKDNAGKNVRKANRQTTTPPRHD</sequence>
<comment type="caution">
    <text evidence="2">The sequence shown here is derived from an EMBL/GenBank/DDBJ whole genome shotgun (WGS) entry which is preliminary data.</text>
</comment>
<protein>
    <submittedName>
        <fullName evidence="2">Uncharacterized protein</fullName>
    </submittedName>
</protein>
<feature type="compositionally biased region" description="Low complexity" evidence="1">
    <location>
        <begin position="109"/>
        <end position="124"/>
    </location>
</feature>
<evidence type="ECO:0000313" key="2">
    <source>
        <dbReference type="EMBL" id="KAA8566546.1"/>
    </source>
</evidence>
<evidence type="ECO:0000256" key="1">
    <source>
        <dbReference type="SAM" id="MobiDB-lite"/>
    </source>
</evidence>
<dbReference type="Proteomes" id="UP000322873">
    <property type="component" value="Unassembled WGS sequence"/>
</dbReference>
<name>A0A5M9JFQ3_MONFR</name>
<accession>A0A5M9JFQ3</accession>
<dbReference type="EMBL" id="VICG01000012">
    <property type="protein sequence ID" value="KAA8566546.1"/>
    <property type="molecule type" value="Genomic_DNA"/>
</dbReference>
<feature type="region of interest" description="Disordered" evidence="1">
    <location>
        <begin position="102"/>
        <end position="162"/>
    </location>
</feature>
<evidence type="ECO:0000313" key="3">
    <source>
        <dbReference type="Proteomes" id="UP000322873"/>
    </source>
</evidence>
<gene>
    <name evidence="2" type="ORF">EYC84_009096</name>
</gene>